<dbReference type="OrthoDB" id="102260at2759"/>
<proteinExistence type="inferred from homology"/>
<dbReference type="PANTHER" id="PTHR31247">
    <property type="entry name" value="TRANSMEMBRANE PROTEIN 198 FAMILY MEMBER"/>
    <property type="match status" value="1"/>
</dbReference>
<reference evidence="9 10" key="1">
    <citation type="submission" date="2016-03" db="EMBL/GenBank/DDBJ databases">
        <title>Choanephora cucurbitarum.</title>
        <authorList>
            <person name="Min B."/>
            <person name="Park H."/>
            <person name="Park J.-H."/>
            <person name="Shin H.-D."/>
            <person name="Choi I.-G."/>
        </authorList>
    </citation>
    <scope>NUCLEOTIDE SEQUENCE [LARGE SCALE GENOMIC DNA]</scope>
    <source>
        <strain evidence="9 10">KUS-F28377</strain>
    </source>
</reference>
<evidence type="ECO:0000313" key="10">
    <source>
        <dbReference type="Proteomes" id="UP000093000"/>
    </source>
</evidence>
<evidence type="ECO:0000256" key="7">
    <source>
        <dbReference type="SAM" id="Phobius"/>
    </source>
</evidence>
<dbReference type="AlphaFoldDB" id="A0A1C7NNQ8"/>
<dbReference type="Proteomes" id="UP000093000">
    <property type="component" value="Unassembled WGS sequence"/>
</dbReference>
<dbReference type="GO" id="GO:0005886">
    <property type="term" value="C:plasma membrane"/>
    <property type="evidence" value="ECO:0007669"/>
    <property type="project" value="TreeGrafter"/>
</dbReference>
<gene>
    <name evidence="9" type="ORF">A0J61_01202</name>
</gene>
<feature type="transmembrane region" description="Helical" evidence="7">
    <location>
        <begin position="6"/>
        <end position="22"/>
    </location>
</feature>
<feature type="transmembrane region" description="Helical" evidence="7">
    <location>
        <begin position="119"/>
        <end position="139"/>
    </location>
</feature>
<comment type="similarity">
    <text evidence="2">Belongs to the TMEM198 family.</text>
</comment>
<dbReference type="PANTHER" id="PTHR31247:SF5">
    <property type="entry name" value="DUF4203 DOMAIN-CONTAINING PROTEIN"/>
    <property type="match status" value="1"/>
</dbReference>
<keyword evidence="5 7" id="KW-0472">Membrane</keyword>
<dbReference type="InterPro" id="IPR040236">
    <property type="entry name" value="TMEM198"/>
</dbReference>
<name>A0A1C7NNQ8_9FUNG</name>
<dbReference type="Pfam" id="PF13886">
    <property type="entry name" value="TM7S3_TM198"/>
    <property type="match status" value="1"/>
</dbReference>
<sequence length="305" mass="34226">MYYRAYLIVFWAFFLTYFLTCARNNSKENCTTTETITSVLPTSTIILVPKPTSTYKPDLNSSECYCIQDVAVVSLLIIFGSVMILGGFKLFRVTITLAGFTIGCLQINEPFESYPNASALYLGVCIGVGLVFGIILMVFYRIGMYALVMLAGVLLTLFICGWREDFVIQNFVYRSILALALMTLFVFGLVFTEFIAIVLSTSWIGSCMIGLGIDLLIQTGFVDGLLTLLDFNAKRNSENQYHLNQFLVKRFAPNQYHPDWKVQSLMGGIIGLCLVSSVFQGWFNRGNRFGLNVIRNTNDTISKIQ</sequence>
<accession>A0A1C7NNQ8</accession>
<evidence type="ECO:0000256" key="5">
    <source>
        <dbReference type="ARBA" id="ARBA00023136"/>
    </source>
</evidence>
<dbReference type="InterPro" id="IPR025256">
    <property type="entry name" value="TM7S3/TM198-like_dom"/>
</dbReference>
<evidence type="ECO:0000256" key="1">
    <source>
        <dbReference type="ARBA" id="ARBA00004141"/>
    </source>
</evidence>
<feature type="transmembrane region" description="Helical" evidence="7">
    <location>
        <begin position="65"/>
        <end position="84"/>
    </location>
</feature>
<feature type="transmembrane region" description="Helical" evidence="7">
    <location>
        <begin position="203"/>
        <end position="229"/>
    </location>
</feature>
<keyword evidence="4 7" id="KW-1133">Transmembrane helix</keyword>
<feature type="transmembrane region" description="Helical" evidence="7">
    <location>
        <begin position="175"/>
        <end position="197"/>
    </location>
</feature>
<evidence type="ECO:0000259" key="8">
    <source>
        <dbReference type="Pfam" id="PF13886"/>
    </source>
</evidence>
<dbReference type="EMBL" id="LUGH01000035">
    <property type="protein sequence ID" value="OBZ90752.1"/>
    <property type="molecule type" value="Genomic_DNA"/>
</dbReference>
<feature type="transmembrane region" description="Helical" evidence="7">
    <location>
        <begin position="145"/>
        <end position="163"/>
    </location>
</feature>
<feature type="domain" description="TM7S3/TM198-like" evidence="8">
    <location>
        <begin position="74"/>
        <end position="280"/>
    </location>
</feature>
<keyword evidence="10" id="KW-1185">Reference proteome</keyword>
<evidence type="ECO:0000256" key="6">
    <source>
        <dbReference type="ARBA" id="ARBA00049737"/>
    </source>
</evidence>
<keyword evidence="3 7" id="KW-0812">Transmembrane</keyword>
<evidence type="ECO:0000256" key="3">
    <source>
        <dbReference type="ARBA" id="ARBA00022692"/>
    </source>
</evidence>
<comment type="subcellular location">
    <subcellularLocation>
        <location evidence="1">Membrane</location>
        <topology evidence="1">Multi-pass membrane protein</topology>
    </subcellularLocation>
</comment>
<feature type="transmembrane region" description="Helical" evidence="7">
    <location>
        <begin position="265"/>
        <end position="283"/>
    </location>
</feature>
<dbReference type="InParanoid" id="A0A1C7NNQ8"/>
<comment type="caution">
    <text evidence="9">The sequence shown here is derived from an EMBL/GenBank/DDBJ whole genome shotgun (WGS) entry which is preliminary data.</text>
</comment>
<evidence type="ECO:0000256" key="4">
    <source>
        <dbReference type="ARBA" id="ARBA00022989"/>
    </source>
</evidence>
<evidence type="ECO:0000313" key="9">
    <source>
        <dbReference type="EMBL" id="OBZ90752.1"/>
    </source>
</evidence>
<evidence type="ECO:0000256" key="2">
    <source>
        <dbReference type="ARBA" id="ARBA00006244"/>
    </source>
</evidence>
<organism evidence="9 10">
    <name type="scientific">Choanephora cucurbitarum</name>
    <dbReference type="NCBI Taxonomy" id="101091"/>
    <lineage>
        <taxon>Eukaryota</taxon>
        <taxon>Fungi</taxon>
        <taxon>Fungi incertae sedis</taxon>
        <taxon>Mucoromycota</taxon>
        <taxon>Mucoromycotina</taxon>
        <taxon>Mucoromycetes</taxon>
        <taxon>Mucorales</taxon>
        <taxon>Mucorineae</taxon>
        <taxon>Choanephoraceae</taxon>
        <taxon>Choanephoroideae</taxon>
        <taxon>Choanephora</taxon>
    </lineage>
</organism>
<protein>
    <recommendedName>
        <fullName evidence="6">Transmembrane protein 198</fullName>
    </recommendedName>
</protein>